<dbReference type="EMBL" id="VFLP01000040">
    <property type="protein sequence ID" value="TRX91974.1"/>
    <property type="molecule type" value="Genomic_DNA"/>
</dbReference>
<comment type="caution">
    <text evidence="1">The sequence shown here is derived from an EMBL/GenBank/DDBJ whole genome shotgun (WGS) entry which is preliminary data.</text>
</comment>
<accession>A0A553HVJ8</accession>
<evidence type="ECO:0000313" key="1">
    <source>
        <dbReference type="EMBL" id="TRX91974.1"/>
    </source>
</evidence>
<keyword evidence="2" id="KW-1185">Reference proteome</keyword>
<organism evidence="1 2">
    <name type="scientific">Xylaria flabelliformis</name>
    <dbReference type="NCBI Taxonomy" id="2512241"/>
    <lineage>
        <taxon>Eukaryota</taxon>
        <taxon>Fungi</taxon>
        <taxon>Dikarya</taxon>
        <taxon>Ascomycota</taxon>
        <taxon>Pezizomycotina</taxon>
        <taxon>Sordariomycetes</taxon>
        <taxon>Xylariomycetidae</taxon>
        <taxon>Xylariales</taxon>
        <taxon>Xylariaceae</taxon>
        <taxon>Xylaria</taxon>
    </lineage>
</organism>
<reference evidence="2" key="1">
    <citation type="submission" date="2019-06" db="EMBL/GenBank/DDBJ databases">
        <title>Draft genome sequence of the griseofulvin-producing fungus Xylaria cubensis strain G536.</title>
        <authorList>
            <person name="Mead M.E."/>
            <person name="Raja H.A."/>
            <person name="Steenwyk J.L."/>
            <person name="Knowles S.L."/>
            <person name="Oberlies N.H."/>
            <person name="Rokas A."/>
        </authorList>
    </citation>
    <scope>NUCLEOTIDE SEQUENCE [LARGE SCALE GENOMIC DNA]</scope>
    <source>
        <strain evidence="2">G536</strain>
    </source>
</reference>
<gene>
    <name evidence="1" type="ORF">FHL15_007071</name>
</gene>
<name>A0A553HVJ8_9PEZI</name>
<dbReference type="Proteomes" id="UP000319160">
    <property type="component" value="Unassembled WGS sequence"/>
</dbReference>
<sequence>MRLRTTDSLRSSPEIPSGVYSVYSNFYGTGVFGREEIRASSDPVGIFGSPSGFKGMKLNASSQLQTFSALSQSVPNAEGWLGMCTTGSYGRDRYHNQHLLLVEHRINSPWSEKSGLMNTHYYSMLYDATILRDTQIVRQLRETEPLS</sequence>
<dbReference type="AlphaFoldDB" id="A0A553HVJ8"/>
<evidence type="ECO:0000313" key="2">
    <source>
        <dbReference type="Proteomes" id="UP000319160"/>
    </source>
</evidence>
<protein>
    <submittedName>
        <fullName evidence="1">Uncharacterized protein</fullName>
    </submittedName>
</protein>
<proteinExistence type="predicted"/>